<evidence type="ECO:0000256" key="6">
    <source>
        <dbReference type="ARBA" id="ARBA00023014"/>
    </source>
</evidence>
<dbReference type="SFLD" id="SFLDG01082">
    <property type="entry name" value="B12-binding_domain_containing"/>
    <property type="match status" value="1"/>
</dbReference>
<dbReference type="GO" id="GO:0051539">
    <property type="term" value="F:4 iron, 4 sulfur cluster binding"/>
    <property type="evidence" value="ECO:0007669"/>
    <property type="project" value="UniProtKB-KW"/>
</dbReference>
<dbReference type="NCBIfam" id="TIGR01574">
    <property type="entry name" value="miaB-methiolase"/>
    <property type="match status" value="1"/>
</dbReference>
<dbReference type="SMART" id="SM00729">
    <property type="entry name" value="Elp3"/>
    <property type="match status" value="1"/>
</dbReference>
<evidence type="ECO:0000256" key="2">
    <source>
        <dbReference type="ARBA" id="ARBA00022485"/>
    </source>
</evidence>
<dbReference type="PROSITE" id="PS51918">
    <property type="entry name" value="RADICAL_SAM"/>
    <property type="match status" value="1"/>
</dbReference>
<dbReference type="Gene3D" id="3.80.30.20">
    <property type="entry name" value="tm_1862 like domain"/>
    <property type="match status" value="1"/>
</dbReference>
<feature type="domain" description="TRAM" evidence="7">
    <location>
        <begin position="339"/>
        <end position="410"/>
    </location>
</feature>
<evidence type="ECO:0000259" key="9">
    <source>
        <dbReference type="PROSITE" id="PS51918"/>
    </source>
</evidence>
<dbReference type="InterPro" id="IPR013848">
    <property type="entry name" value="Methylthiotransferase_N"/>
</dbReference>
<feature type="domain" description="Radical SAM core" evidence="9">
    <location>
        <begin position="103"/>
        <end position="336"/>
    </location>
</feature>
<protein>
    <recommendedName>
        <fullName evidence="11">tRNA (N6-isopentenyl adenosine(37)-C2)-methylthiotransferase MiaB</fullName>
    </recommendedName>
</protein>
<comment type="cofactor">
    <cofactor evidence="1">
        <name>[4Fe-4S] cluster</name>
        <dbReference type="ChEBI" id="CHEBI:49883"/>
    </cofactor>
</comment>
<dbReference type="FunFam" id="3.80.30.20:FF:000001">
    <property type="entry name" value="tRNA-2-methylthio-N(6)-dimethylallyladenosine synthase 2"/>
    <property type="match status" value="1"/>
</dbReference>
<evidence type="ECO:0000256" key="3">
    <source>
        <dbReference type="ARBA" id="ARBA00022691"/>
    </source>
</evidence>
<keyword evidence="4" id="KW-0479">Metal-binding</keyword>
<evidence type="ECO:0000313" key="10">
    <source>
        <dbReference type="EMBL" id="GAI05007.1"/>
    </source>
</evidence>
<reference evidence="10" key="1">
    <citation type="journal article" date="2014" name="Front. Microbiol.">
        <title>High frequency of phylogenetically diverse reductive dehalogenase-homologous genes in deep subseafloor sedimentary metagenomes.</title>
        <authorList>
            <person name="Kawai M."/>
            <person name="Futagami T."/>
            <person name="Toyoda A."/>
            <person name="Takaki Y."/>
            <person name="Nishi S."/>
            <person name="Hori S."/>
            <person name="Arai W."/>
            <person name="Tsubouchi T."/>
            <person name="Morono Y."/>
            <person name="Uchiyama I."/>
            <person name="Ito T."/>
            <person name="Fujiyama A."/>
            <person name="Inagaki F."/>
            <person name="Takami H."/>
        </authorList>
    </citation>
    <scope>NUCLEOTIDE SEQUENCE</scope>
    <source>
        <strain evidence="10">Expedition CK06-06</strain>
    </source>
</reference>
<sequence>HAEQKAFSHLGHLKHIKESRPGLIVAVIGCMAQRLADKLFEHKAVDIVCGPTQIPQIANLLKKAMDGNTNVLAVTKKISKAANDRETNSALDNFESAYAAGGRRIPNQAFVRVMRGCNNFCSYCIVPYVRGPEINRPPKAIISQIKRLADQGVKLITLLGQAVNSYKYAAGDKTYCLADLLEMAGEVDGVEWIKFITSYPAQEFFREILQVIADLPKVCNYLHMPAQSGSEKILKAMNRKYTAGQYLNLLEQARAIVPAIAVAGDFIVGFPDETEQDFQDTLRLAERARYKNCFVFKYSPRLGTAAEKRLQDTVPQEVKRARNYELLALQEKISDELSRQFLGRTVEVMVEGLSKKSHLSTCGQKGYPQLAGRTNTDWIVVFNGPADLAGQFVKVKITKTSPLTLFGEQA</sequence>
<evidence type="ECO:0000256" key="4">
    <source>
        <dbReference type="ARBA" id="ARBA00022723"/>
    </source>
</evidence>
<gene>
    <name evidence="10" type="ORF">S06H3_14748</name>
</gene>
<dbReference type="InterPro" id="IPR005839">
    <property type="entry name" value="Methylthiotransferase"/>
</dbReference>
<dbReference type="PROSITE" id="PS50926">
    <property type="entry name" value="TRAM"/>
    <property type="match status" value="1"/>
</dbReference>
<dbReference type="InterPro" id="IPR006638">
    <property type="entry name" value="Elp3/MiaA/NifB-like_rSAM"/>
</dbReference>
<dbReference type="Gene3D" id="3.40.50.12160">
    <property type="entry name" value="Methylthiotransferase, N-terminal domain"/>
    <property type="match status" value="1"/>
</dbReference>
<dbReference type="GO" id="GO:0035597">
    <property type="term" value="F:tRNA-2-methylthio-N(6)-dimethylallyladenosine(37) synthase activity"/>
    <property type="evidence" value="ECO:0007669"/>
    <property type="project" value="TreeGrafter"/>
</dbReference>
<dbReference type="Pfam" id="PF01938">
    <property type="entry name" value="TRAM"/>
    <property type="match status" value="1"/>
</dbReference>
<dbReference type="NCBIfam" id="TIGR00089">
    <property type="entry name" value="MiaB/RimO family radical SAM methylthiotransferase"/>
    <property type="match status" value="1"/>
</dbReference>
<keyword evidence="2" id="KW-0004">4Fe-4S</keyword>
<dbReference type="InterPro" id="IPR038135">
    <property type="entry name" value="Methylthiotransferase_N_sf"/>
</dbReference>
<dbReference type="PROSITE" id="PS01278">
    <property type="entry name" value="MTTASE_RADICAL"/>
    <property type="match status" value="1"/>
</dbReference>
<keyword evidence="6" id="KW-0411">Iron-sulfur</keyword>
<dbReference type="SUPFAM" id="SSF102114">
    <property type="entry name" value="Radical SAM enzymes"/>
    <property type="match status" value="1"/>
</dbReference>
<dbReference type="InterPro" id="IPR058240">
    <property type="entry name" value="rSAM_sf"/>
</dbReference>
<dbReference type="GO" id="GO:0046872">
    <property type="term" value="F:metal ion binding"/>
    <property type="evidence" value="ECO:0007669"/>
    <property type="project" value="UniProtKB-KW"/>
</dbReference>
<evidence type="ECO:0000259" key="7">
    <source>
        <dbReference type="PROSITE" id="PS50926"/>
    </source>
</evidence>
<dbReference type="PANTHER" id="PTHR43020">
    <property type="entry name" value="CDK5 REGULATORY SUBUNIT-ASSOCIATED PROTEIN 1"/>
    <property type="match status" value="1"/>
</dbReference>
<feature type="domain" description="MTTase N-terminal" evidence="8">
    <location>
        <begin position="1"/>
        <end position="66"/>
    </location>
</feature>
<dbReference type="SFLD" id="SFLDS00029">
    <property type="entry name" value="Radical_SAM"/>
    <property type="match status" value="1"/>
</dbReference>
<feature type="non-terminal residue" evidence="10">
    <location>
        <position position="1"/>
    </location>
</feature>
<dbReference type="InterPro" id="IPR023404">
    <property type="entry name" value="rSAM_horseshoe"/>
</dbReference>
<dbReference type="Pfam" id="PF04055">
    <property type="entry name" value="Radical_SAM"/>
    <property type="match status" value="1"/>
</dbReference>
<evidence type="ECO:0008006" key="11">
    <source>
        <dbReference type="Google" id="ProtNLM"/>
    </source>
</evidence>
<dbReference type="SFLD" id="SFLDG01061">
    <property type="entry name" value="methylthiotransferase"/>
    <property type="match status" value="1"/>
</dbReference>
<dbReference type="PROSITE" id="PS51449">
    <property type="entry name" value="MTTASE_N"/>
    <property type="match status" value="1"/>
</dbReference>
<dbReference type="GO" id="GO:0005829">
    <property type="term" value="C:cytosol"/>
    <property type="evidence" value="ECO:0007669"/>
    <property type="project" value="TreeGrafter"/>
</dbReference>
<keyword evidence="3" id="KW-0949">S-adenosyl-L-methionine</keyword>
<accession>X1KDC9</accession>
<dbReference type="AlphaFoldDB" id="X1KDC9"/>
<evidence type="ECO:0000256" key="1">
    <source>
        <dbReference type="ARBA" id="ARBA00001966"/>
    </source>
</evidence>
<dbReference type="CDD" id="cd01335">
    <property type="entry name" value="Radical_SAM"/>
    <property type="match status" value="1"/>
</dbReference>
<organism evidence="10">
    <name type="scientific">marine sediment metagenome</name>
    <dbReference type="NCBI Taxonomy" id="412755"/>
    <lineage>
        <taxon>unclassified sequences</taxon>
        <taxon>metagenomes</taxon>
        <taxon>ecological metagenomes</taxon>
    </lineage>
</organism>
<dbReference type="InterPro" id="IPR020612">
    <property type="entry name" value="Methylthiotransferase_CS"/>
</dbReference>
<dbReference type="Pfam" id="PF00919">
    <property type="entry name" value="UPF0004"/>
    <property type="match status" value="1"/>
</dbReference>
<dbReference type="EMBL" id="BARV01007224">
    <property type="protein sequence ID" value="GAI05007.1"/>
    <property type="molecule type" value="Genomic_DNA"/>
</dbReference>
<dbReference type="InterPro" id="IPR007197">
    <property type="entry name" value="rSAM"/>
</dbReference>
<comment type="caution">
    <text evidence="10">The sequence shown here is derived from an EMBL/GenBank/DDBJ whole genome shotgun (WGS) entry which is preliminary data.</text>
</comment>
<keyword evidence="5" id="KW-0408">Iron</keyword>
<name>X1KDC9_9ZZZZ</name>
<dbReference type="PANTHER" id="PTHR43020:SF2">
    <property type="entry name" value="MITOCHONDRIAL TRNA METHYLTHIOTRANSFERASE CDK5RAP1"/>
    <property type="match status" value="1"/>
</dbReference>
<proteinExistence type="predicted"/>
<dbReference type="InterPro" id="IPR002792">
    <property type="entry name" value="TRAM_dom"/>
</dbReference>
<evidence type="ECO:0000256" key="5">
    <source>
        <dbReference type="ARBA" id="ARBA00023004"/>
    </source>
</evidence>
<evidence type="ECO:0000259" key="8">
    <source>
        <dbReference type="PROSITE" id="PS51449"/>
    </source>
</evidence>